<evidence type="ECO:0000259" key="4">
    <source>
        <dbReference type="PROSITE" id="PS50240"/>
    </source>
</evidence>
<dbReference type="InterPro" id="IPR009003">
    <property type="entry name" value="Peptidase_S1_PA"/>
</dbReference>
<dbReference type="InterPro" id="IPR043504">
    <property type="entry name" value="Peptidase_S1_PA_chymotrypsin"/>
</dbReference>
<dbReference type="SMR" id="B4PX63"/>
<dbReference type="OMA" id="EWDDLLC"/>
<evidence type="ECO:0000256" key="2">
    <source>
        <dbReference type="RuleBase" id="RU363034"/>
    </source>
</evidence>
<dbReference type="eggNOG" id="KOG3627">
    <property type="taxonomic scope" value="Eukaryota"/>
</dbReference>
<dbReference type="EMBL" id="CM000162">
    <property type="protein sequence ID" value="EDX01826.1"/>
    <property type="molecule type" value="Genomic_DNA"/>
</dbReference>
<dbReference type="PANTHER" id="PTHR24252:SF7">
    <property type="entry name" value="HYALIN"/>
    <property type="match status" value="1"/>
</dbReference>
<dbReference type="HOGENOM" id="CLU_006842_7_6_1"/>
<keyword evidence="2 5" id="KW-0378">Hydrolase</keyword>
<sequence>MALNTEKSLLLVLLAAISVLGRAYEPDVISPLEIQNRIVSGSNAELGQFPWQVILKGDAWDDLRCGGSIISSTWVLTAAHCTVGYDSIFLMFGTVQLFNENALNMTATNIIVHPDYNDKLHNDVSLIGLPVPLTFTSTIKPIQLVTESEVSNDFVGRVAIVAGFGFTQDEYLDYSETLLYARVEIIENAECVNVFGNIVIQDSTMCATGYKGSDMSICTGDSGGPLILYNESTKQWEQIGINSFVAEDQCTARLPSAYARLTSFLTFIAQNTGIAI</sequence>
<gene>
    <name evidence="5" type="primary">Dyak\GE16022</name>
    <name evidence="5" type="synonym">dyak_GLEANR_17483</name>
    <name evidence="5" type="synonym">GE16022</name>
    <name evidence="5" type="ORF">Dyak_GE16022</name>
</gene>
<dbReference type="SMART" id="SM00020">
    <property type="entry name" value="Tryp_SPc"/>
    <property type="match status" value="1"/>
</dbReference>
<organism evidence="5 6">
    <name type="scientific">Drosophila yakuba</name>
    <name type="common">Fruit fly</name>
    <dbReference type="NCBI Taxonomy" id="7245"/>
    <lineage>
        <taxon>Eukaryota</taxon>
        <taxon>Metazoa</taxon>
        <taxon>Ecdysozoa</taxon>
        <taxon>Arthropoda</taxon>
        <taxon>Hexapoda</taxon>
        <taxon>Insecta</taxon>
        <taxon>Pterygota</taxon>
        <taxon>Neoptera</taxon>
        <taxon>Endopterygota</taxon>
        <taxon>Diptera</taxon>
        <taxon>Brachycera</taxon>
        <taxon>Muscomorpha</taxon>
        <taxon>Ephydroidea</taxon>
        <taxon>Drosophilidae</taxon>
        <taxon>Drosophila</taxon>
        <taxon>Sophophora</taxon>
    </lineage>
</organism>
<dbReference type="PhylomeDB" id="B4PX63"/>
<proteinExistence type="predicted"/>
<dbReference type="OrthoDB" id="5597713at2759"/>
<name>B4PX63_DROYA</name>
<dbReference type="InterPro" id="IPR001314">
    <property type="entry name" value="Peptidase_S1A"/>
</dbReference>
<keyword evidence="2" id="KW-0720">Serine protease</keyword>
<evidence type="ECO:0000313" key="6">
    <source>
        <dbReference type="Proteomes" id="UP000002282"/>
    </source>
</evidence>
<protein>
    <recommendedName>
        <fullName evidence="4">Peptidase S1 domain-containing protein</fullName>
    </recommendedName>
</protein>
<dbReference type="GO" id="GO:0004252">
    <property type="term" value="F:serine-type endopeptidase activity"/>
    <property type="evidence" value="ECO:0007669"/>
    <property type="project" value="InterPro"/>
</dbReference>
<dbReference type="InterPro" id="IPR018114">
    <property type="entry name" value="TRYPSIN_HIS"/>
</dbReference>
<dbReference type="KEGG" id="dya:Dyak_GE16022"/>
<dbReference type="GO" id="GO:0006508">
    <property type="term" value="P:proteolysis"/>
    <property type="evidence" value="ECO:0007669"/>
    <property type="project" value="UniProtKB-KW"/>
</dbReference>
<dbReference type="InterPro" id="IPR001254">
    <property type="entry name" value="Trypsin_dom"/>
</dbReference>
<dbReference type="PANTHER" id="PTHR24252">
    <property type="entry name" value="ACROSIN-RELATED"/>
    <property type="match status" value="1"/>
</dbReference>
<evidence type="ECO:0000256" key="1">
    <source>
        <dbReference type="ARBA" id="ARBA00023157"/>
    </source>
</evidence>
<dbReference type="PROSITE" id="PS00135">
    <property type="entry name" value="TRYPSIN_SER"/>
    <property type="match status" value="1"/>
</dbReference>
<dbReference type="Pfam" id="PF00089">
    <property type="entry name" value="Trypsin"/>
    <property type="match status" value="1"/>
</dbReference>
<dbReference type="PROSITE" id="PS00134">
    <property type="entry name" value="TRYPSIN_HIS"/>
    <property type="match status" value="1"/>
</dbReference>
<feature type="signal peptide" evidence="3">
    <location>
        <begin position="1"/>
        <end position="23"/>
    </location>
</feature>
<keyword evidence="3" id="KW-0732">Signal</keyword>
<dbReference type="MEROPS" id="S01.A36"/>
<evidence type="ECO:0000313" key="5">
    <source>
        <dbReference type="EMBL" id="EDX01826.1"/>
    </source>
</evidence>
<dbReference type="FunFam" id="2.40.10.10:FF:000068">
    <property type="entry name" value="transmembrane protease serine 2"/>
    <property type="match status" value="1"/>
</dbReference>
<dbReference type="SUPFAM" id="SSF50494">
    <property type="entry name" value="Trypsin-like serine proteases"/>
    <property type="match status" value="1"/>
</dbReference>
<dbReference type="PROSITE" id="PS50240">
    <property type="entry name" value="TRYPSIN_DOM"/>
    <property type="match status" value="1"/>
</dbReference>
<accession>B4PX63</accession>
<dbReference type="InterPro" id="IPR033116">
    <property type="entry name" value="TRYPSIN_SER"/>
</dbReference>
<evidence type="ECO:0000256" key="3">
    <source>
        <dbReference type="SAM" id="SignalP"/>
    </source>
</evidence>
<dbReference type="Gene3D" id="2.40.10.10">
    <property type="entry name" value="Trypsin-like serine proteases"/>
    <property type="match status" value="1"/>
</dbReference>
<reference evidence="5 6" key="1">
    <citation type="journal article" date="2007" name="Nature">
        <title>Evolution of genes and genomes on the Drosophila phylogeny.</title>
        <authorList>
            <consortium name="Drosophila 12 Genomes Consortium"/>
            <person name="Clark A.G."/>
            <person name="Eisen M.B."/>
            <person name="Smith D.R."/>
            <person name="Bergman C.M."/>
            <person name="Oliver B."/>
            <person name="Markow T.A."/>
            <person name="Kaufman T.C."/>
            <person name="Kellis M."/>
            <person name="Gelbart W."/>
            <person name="Iyer V.N."/>
            <person name="Pollard D.A."/>
            <person name="Sackton T.B."/>
            <person name="Larracuente A.M."/>
            <person name="Singh N.D."/>
            <person name="Abad J.P."/>
            <person name="Abt D.N."/>
            <person name="Adryan B."/>
            <person name="Aguade M."/>
            <person name="Akashi H."/>
            <person name="Anderson W.W."/>
            <person name="Aquadro C.F."/>
            <person name="Ardell D.H."/>
            <person name="Arguello R."/>
            <person name="Artieri C.G."/>
            <person name="Barbash D.A."/>
            <person name="Barker D."/>
            <person name="Barsanti P."/>
            <person name="Batterham P."/>
            <person name="Batzoglou S."/>
            <person name="Begun D."/>
            <person name="Bhutkar A."/>
            <person name="Blanco E."/>
            <person name="Bosak S.A."/>
            <person name="Bradley R.K."/>
            <person name="Brand A.D."/>
            <person name="Brent M.R."/>
            <person name="Brooks A.N."/>
            <person name="Brown R.H."/>
            <person name="Butlin R.K."/>
            <person name="Caggese C."/>
            <person name="Calvi B.R."/>
            <person name="Bernardo de Carvalho A."/>
            <person name="Caspi A."/>
            <person name="Castrezana S."/>
            <person name="Celniker S.E."/>
            <person name="Chang J.L."/>
            <person name="Chapple C."/>
            <person name="Chatterji S."/>
            <person name="Chinwalla A."/>
            <person name="Civetta A."/>
            <person name="Clifton S.W."/>
            <person name="Comeron J.M."/>
            <person name="Costello J.C."/>
            <person name="Coyne J.A."/>
            <person name="Daub J."/>
            <person name="David R.G."/>
            <person name="Delcher A.L."/>
            <person name="Delehaunty K."/>
            <person name="Do C.B."/>
            <person name="Ebling H."/>
            <person name="Edwards K."/>
            <person name="Eickbush T."/>
            <person name="Evans J.D."/>
            <person name="Filipski A."/>
            <person name="Findeiss S."/>
            <person name="Freyhult E."/>
            <person name="Fulton L."/>
            <person name="Fulton R."/>
            <person name="Garcia A.C."/>
            <person name="Gardiner A."/>
            <person name="Garfield D.A."/>
            <person name="Garvin B.E."/>
            <person name="Gibson G."/>
            <person name="Gilbert D."/>
            <person name="Gnerre S."/>
            <person name="Godfrey J."/>
            <person name="Good R."/>
            <person name="Gotea V."/>
            <person name="Gravely B."/>
            <person name="Greenberg A.J."/>
            <person name="Griffiths-Jones S."/>
            <person name="Gross S."/>
            <person name="Guigo R."/>
            <person name="Gustafson E.A."/>
            <person name="Haerty W."/>
            <person name="Hahn M.W."/>
            <person name="Halligan D.L."/>
            <person name="Halpern A.L."/>
            <person name="Halter G.M."/>
            <person name="Han M.V."/>
            <person name="Heger A."/>
            <person name="Hillier L."/>
            <person name="Hinrichs A.S."/>
            <person name="Holmes I."/>
            <person name="Hoskins R.A."/>
            <person name="Hubisz M.J."/>
            <person name="Hultmark D."/>
            <person name="Huntley M.A."/>
            <person name="Jaffe D.B."/>
            <person name="Jagadeeshan S."/>
            <person name="Jeck W.R."/>
            <person name="Johnson J."/>
            <person name="Jones C.D."/>
            <person name="Jordan W.C."/>
            <person name="Karpen G.H."/>
            <person name="Kataoka E."/>
            <person name="Keightley P.D."/>
            <person name="Kheradpour P."/>
            <person name="Kirkness E.F."/>
            <person name="Koerich L.B."/>
            <person name="Kristiansen K."/>
            <person name="Kudrna D."/>
            <person name="Kulathinal R.J."/>
            <person name="Kumar S."/>
            <person name="Kwok R."/>
            <person name="Lander E."/>
            <person name="Langley C.H."/>
            <person name="Lapoint R."/>
            <person name="Lazzaro B.P."/>
            <person name="Lee S.J."/>
            <person name="Levesque L."/>
            <person name="Li R."/>
            <person name="Lin C.F."/>
            <person name="Lin M.F."/>
            <person name="Lindblad-Toh K."/>
            <person name="Llopart A."/>
            <person name="Long M."/>
            <person name="Low L."/>
            <person name="Lozovsky E."/>
            <person name="Lu J."/>
            <person name="Luo M."/>
            <person name="Machado C.A."/>
            <person name="Makalowski W."/>
            <person name="Marzo M."/>
            <person name="Matsuda M."/>
            <person name="Matzkin L."/>
            <person name="McAllister B."/>
            <person name="McBride C.S."/>
            <person name="McKernan B."/>
            <person name="McKernan K."/>
            <person name="Mendez-Lago M."/>
            <person name="Minx P."/>
            <person name="Mollenhauer M.U."/>
            <person name="Montooth K."/>
            <person name="Mount S.M."/>
            <person name="Mu X."/>
            <person name="Myers E."/>
            <person name="Negre B."/>
            <person name="Newfeld S."/>
            <person name="Nielsen R."/>
            <person name="Noor M.A."/>
            <person name="O'Grady P."/>
            <person name="Pachter L."/>
            <person name="Papaceit M."/>
            <person name="Parisi M.J."/>
            <person name="Parisi M."/>
            <person name="Parts L."/>
            <person name="Pedersen J.S."/>
            <person name="Pesole G."/>
            <person name="Phillippy A.M."/>
            <person name="Ponting C.P."/>
            <person name="Pop M."/>
            <person name="Porcelli D."/>
            <person name="Powell J.R."/>
            <person name="Prohaska S."/>
            <person name="Pruitt K."/>
            <person name="Puig M."/>
            <person name="Quesneville H."/>
            <person name="Ram K.R."/>
            <person name="Rand D."/>
            <person name="Rasmussen M.D."/>
            <person name="Reed L.K."/>
            <person name="Reenan R."/>
            <person name="Reily A."/>
            <person name="Remington K.A."/>
            <person name="Rieger T.T."/>
            <person name="Ritchie M.G."/>
            <person name="Robin C."/>
            <person name="Rogers Y.H."/>
            <person name="Rohde C."/>
            <person name="Rozas J."/>
            <person name="Rubenfield M.J."/>
            <person name="Ruiz A."/>
            <person name="Russo S."/>
            <person name="Salzberg S.L."/>
            <person name="Sanchez-Gracia A."/>
            <person name="Saranga D.J."/>
            <person name="Sato H."/>
            <person name="Schaeffer S.W."/>
            <person name="Schatz M.C."/>
            <person name="Schlenke T."/>
            <person name="Schwartz R."/>
            <person name="Segarra C."/>
            <person name="Singh R.S."/>
            <person name="Sirot L."/>
            <person name="Sirota M."/>
            <person name="Sisneros N.B."/>
            <person name="Smith C.D."/>
            <person name="Smith T.F."/>
            <person name="Spieth J."/>
            <person name="Stage D.E."/>
            <person name="Stark A."/>
            <person name="Stephan W."/>
            <person name="Strausberg R.L."/>
            <person name="Strempel S."/>
            <person name="Sturgill D."/>
            <person name="Sutton G."/>
            <person name="Sutton G.G."/>
            <person name="Tao W."/>
            <person name="Teichmann S."/>
            <person name="Tobari Y.N."/>
            <person name="Tomimura Y."/>
            <person name="Tsolas J.M."/>
            <person name="Valente V.L."/>
            <person name="Venter E."/>
            <person name="Venter J.C."/>
            <person name="Vicario S."/>
            <person name="Vieira F.G."/>
            <person name="Vilella A.J."/>
            <person name="Villasante A."/>
            <person name="Walenz B."/>
            <person name="Wang J."/>
            <person name="Wasserman M."/>
            <person name="Watts T."/>
            <person name="Wilson D."/>
            <person name="Wilson R.K."/>
            <person name="Wing R.A."/>
            <person name="Wolfner M.F."/>
            <person name="Wong A."/>
            <person name="Wong G.K."/>
            <person name="Wu C.I."/>
            <person name="Wu G."/>
            <person name="Yamamoto D."/>
            <person name="Yang H.P."/>
            <person name="Yang S.P."/>
            <person name="Yorke J.A."/>
            <person name="Yoshida K."/>
            <person name="Zdobnov E."/>
            <person name="Zhang P."/>
            <person name="Zhang Y."/>
            <person name="Zimin A.V."/>
            <person name="Baldwin J."/>
            <person name="Abdouelleil A."/>
            <person name="Abdulkadir J."/>
            <person name="Abebe A."/>
            <person name="Abera B."/>
            <person name="Abreu J."/>
            <person name="Acer S.C."/>
            <person name="Aftuck L."/>
            <person name="Alexander A."/>
            <person name="An P."/>
            <person name="Anderson E."/>
            <person name="Anderson S."/>
            <person name="Arachi H."/>
            <person name="Azer M."/>
            <person name="Bachantsang P."/>
            <person name="Barry A."/>
            <person name="Bayul T."/>
            <person name="Berlin A."/>
            <person name="Bessette D."/>
            <person name="Bloom T."/>
            <person name="Blye J."/>
            <person name="Boguslavskiy L."/>
            <person name="Bonnet C."/>
            <person name="Boukhgalter B."/>
            <person name="Bourzgui I."/>
            <person name="Brown A."/>
            <person name="Cahill P."/>
            <person name="Channer S."/>
            <person name="Cheshatsang Y."/>
            <person name="Chuda L."/>
            <person name="Citroen M."/>
            <person name="Collymore A."/>
            <person name="Cooke P."/>
            <person name="Costello M."/>
            <person name="D'Aco K."/>
            <person name="Daza R."/>
            <person name="De Haan G."/>
            <person name="DeGray S."/>
            <person name="DeMaso C."/>
            <person name="Dhargay N."/>
            <person name="Dooley K."/>
            <person name="Dooley E."/>
            <person name="Doricent M."/>
            <person name="Dorje P."/>
            <person name="Dorjee K."/>
            <person name="Dupes A."/>
            <person name="Elong R."/>
            <person name="Falk J."/>
            <person name="Farina A."/>
            <person name="Faro S."/>
            <person name="Ferguson D."/>
            <person name="Fisher S."/>
            <person name="Foley C.D."/>
            <person name="Franke A."/>
            <person name="Friedrich D."/>
            <person name="Gadbois L."/>
            <person name="Gearin G."/>
            <person name="Gearin C.R."/>
            <person name="Giannoukos G."/>
            <person name="Goode T."/>
            <person name="Graham J."/>
            <person name="Grandbois E."/>
            <person name="Grewal S."/>
            <person name="Gyaltsen K."/>
            <person name="Hafez N."/>
            <person name="Hagos B."/>
            <person name="Hall J."/>
            <person name="Henson C."/>
            <person name="Hollinger A."/>
            <person name="Honan T."/>
            <person name="Huard M.D."/>
            <person name="Hughes L."/>
            <person name="Hurhula B."/>
            <person name="Husby M.E."/>
            <person name="Kamat A."/>
            <person name="Kanga B."/>
            <person name="Kashin S."/>
            <person name="Khazanovich D."/>
            <person name="Kisner P."/>
            <person name="Lance K."/>
            <person name="Lara M."/>
            <person name="Lee W."/>
            <person name="Lennon N."/>
            <person name="Letendre F."/>
            <person name="LeVine R."/>
            <person name="Lipovsky A."/>
            <person name="Liu X."/>
            <person name="Liu J."/>
            <person name="Liu S."/>
            <person name="Lokyitsang T."/>
            <person name="Lokyitsang Y."/>
            <person name="Lubonja R."/>
            <person name="Lui A."/>
            <person name="MacDonald P."/>
            <person name="Magnisalis V."/>
            <person name="Maru K."/>
            <person name="Matthews C."/>
            <person name="McCusker W."/>
            <person name="McDonough S."/>
            <person name="Mehta T."/>
            <person name="Meldrim J."/>
            <person name="Meneus L."/>
            <person name="Mihai O."/>
            <person name="Mihalev A."/>
            <person name="Mihova T."/>
            <person name="Mittelman R."/>
            <person name="Mlenga V."/>
            <person name="Montmayeur A."/>
            <person name="Mulrain L."/>
            <person name="Navidi A."/>
            <person name="Naylor J."/>
            <person name="Negash T."/>
            <person name="Nguyen T."/>
            <person name="Nguyen N."/>
            <person name="Nicol R."/>
            <person name="Norbu C."/>
            <person name="Norbu N."/>
            <person name="Novod N."/>
            <person name="O'Neill B."/>
            <person name="Osman S."/>
            <person name="Markiewicz E."/>
            <person name="Oyono O.L."/>
            <person name="Patti C."/>
            <person name="Phunkhang P."/>
            <person name="Pierre F."/>
            <person name="Priest M."/>
            <person name="Raghuraman S."/>
            <person name="Rege F."/>
            <person name="Reyes R."/>
            <person name="Rise C."/>
            <person name="Rogov P."/>
            <person name="Ross K."/>
            <person name="Ryan E."/>
            <person name="Settipalli S."/>
            <person name="Shea T."/>
            <person name="Sherpa N."/>
            <person name="Shi L."/>
            <person name="Shih D."/>
            <person name="Sparrow T."/>
            <person name="Spaulding J."/>
            <person name="Stalker J."/>
            <person name="Stange-Thomann N."/>
            <person name="Stavropoulos S."/>
            <person name="Stone C."/>
            <person name="Strader C."/>
            <person name="Tesfaye S."/>
            <person name="Thomson T."/>
            <person name="Thoulutsang Y."/>
            <person name="Thoulutsang D."/>
            <person name="Topham K."/>
            <person name="Topping I."/>
            <person name="Tsamla T."/>
            <person name="Vassiliev H."/>
            <person name="Vo A."/>
            <person name="Wangchuk T."/>
            <person name="Wangdi T."/>
            <person name="Weiand M."/>
            <person name="Wilkinson J."/>
            <person name="Wilson A."/>
            <person name="Yadav S."/>
            <person name="Young G."/>
            <person name="Yu Q."/>
            <person name="Zembek L."/>
            <person name="Zhong D."/>
            <person name="Zimmer A."/>
            <person name="Zwirko Z."/>
            <person name="Jaffe D.B."/>
            <person name="Alvarez P."/>
            <person name="Brockman W."/>
            <person name="Butler J."/>
            <person name="Chin C."/>
            <person name="Gnerre S."/>
            <person name="Grabherr M."/>
            <person name="Kleber M."/>
            <person name="Mauceli E."/>
            <person name="MacCallum I."/>
        </authorList>
    </citation>
    <scope>NUCLEOTIDE SEQUENCE [LARGE SCALE GENOMIC DNA]</scope>
    <source>
        <strain evidence="6">Tai18E2 / Tucson 14021-0261.01</strain>
    </source>
</reference>
<reference evidence="5 6" key="2">
    <citation type="journal article" date="2007" name="PLoS Biol.">
        <title>Principles of genome evolution in the Drosophila melanogaster species group.</title>
        <authorList>
            <person name="Ranz J.M."/>
            <person name="Maurin D."/>
            <person name="Chan Y.S."/>
            <person name="von Grotthuss M."/>
            <person name="Hillier L.W."/>
            <person name="Roote J."/>
            <person name="Ashburner M."/>
            <person name="Bergman C.M."/>
        </authorList>
    </citation>
    <scope>NUCLEOTIDE SEQUENCE [LARGE SCALE GENOMIC DNA]</scope>
    <source>
        <strain evidence="6">Tai18E2 / Tucson 14021-0261.01</strain>
    </source>
</reference>
<feature type="chain" id="PRO_5002822559" description="Peptidase S1 domain-containing protein" evidence="3">
    <location>
        <begin position="24"/>
        <end position="276"/>
    </location>
</feature>
<keyword evidence="6" id="KW-1185">Reference proteome</keyword>
<dbReference type="Proteomes" id="UP000002282">
    <property type="component" value="Chromosome X"/>
</dbReference>
<dbReference type="CDD" id="cd00190">
    <property type="entry name" value="Tryp_SPc"/>
    <property type="match status" value="1"/>
</dbReference>
<keyword evidence="1" id="KW-1015">Disulfide bond</keyword>
<dbReference type="PRINTS" id="PR00722">
    <property type="entry name" value="CHYMOTRYPSIN"/>
</dbReference>
<feature type="domain" description="Peptidase S1" evidence="4">
    <location>
        <begin position="38"/>
        <end position="273"/>
    </location>
</feature>
<dbReference type="AlphaFoldDB" id="B4PX63"/>
<keyword evidence="2" id="KW-0645">Protease</keyword>